<reference evidence="2 3" key="1">
    <citation type="submission" date="2020-02" db="EMBL/GenBank/DDBJ databases">
        <title>Genome sequence of the type strain CCBAU10050 of Rhizobium daejeonense.</title>
        <authorList>
            <person name="Gao J."/>
            <person name="Sun J."/>
        </authorList>
    </citation>
    <scope>NUCLEOTIDE SEQUENCE [LARGE SCALE GENOMIC DNA]</scope>
    <source>
        <strain evidence="2 3">CCBAU10050</strain>
    </source>
</reference>
<sequence length="141" mass="14733">MARSVIRPDLLLAGLLLSATGTAAADEVIELGCSAEVIYYCHPDCEAGAGFADFSFSTKDGKANYCRGERCDEGRIAEVKTATGTRDDERYVIFRILAEGDVPFEVSGAASLKTGVFGAEGDVGRMIGTCIAGTAGPKPDD</sequence>
<evidence type="ECO:0000313" key="2">
    <source>
        <dbReference type="EMBL" id="NGO63366.1"/>
    </source>
</evidence>
<organism evidence="2 3">
    <name type="scientific">Rhizobium daejeonense</name>
    <dbReference type="NCBI Taxonomy" id="240521"/>
    <lineage>
        <taxon>Bacteria</taxon>
        <taxon>Pseudomonadati</taxon>
        <taxon>Pseudomonadota</taxon>
        <taxon>Alphaproteobacteria</taxon>
        <taxon>Hyphomicrobiales</taxon>
        <taxon>Rhizobiaceae</taxon>
        <taxon>Rhizobium/Agrobacterium group</taxon>
        <taxon>Rhizobium</taxon>
    </lineage>
</organism>
<evidence type="ECO:0000313" key="3">
    <source>
        <dbReference type="Proteomes" id="UP000477849"/>
    </source>
</evidence>
<feature type="signal peptide" evidence="1">
    <location>
        <begin position="1"/>
        <end position="25"/>
    </location>
</feature>
<keyword evidence="1" id="KW-0732">Signal</keyword>
<dbReference type="EMBL" id="JAAKZH010000002">
    <property type="protein sequence ID" value="NGO63366.1"/>
    <property type="molecule type" value="Genomic_DNA"/>
</dbReference>
<keyword evidence="3" id="KW-1185">Reference proteome</keyword>
<dbReference type="AlphaFoldDB" id="A0A6M1S9G1"/>
<gene>
    <name evidence="2" type="ORF">G6N76_06740</name>
</gene>
<proteinExistence type="predicted"/>
<feature type="chain" id="PRO_5026733647" evidence="1">
    <location>
        <begin position="26"/>
        <end position="141"/>
    </location>
</feature>
<dbReference type="Proteomes" id="UP000477849">
    <property type="component" value="Unassembled WGS sequence"/>
</dbReference>
<name>A0A6M1S9G1_9HYPH</name>
<accession>A0A6M1S9G1</accession>
<dbReference type="RefSeq" id="WP_163904248.1">
    <property type="nucleotide sequence ID" value="NZ_CP048427.1"/>
</dbReference>
<evidence type="ECO:0000256" key="1">
    <source>
        <dbReference type="SAM" id="SignalP"/>
    </source>
</evidence>
<protein>
    <submittedName>
        <fullName evidence="2">Uncharacterized protein</fullName>
    </submittedName>
</protein>
<comment type="caution">
    <text evidence="2">The sequence shown here is derived from an EMBL/GenBank/DDBJ whole genome shotgun (WGS) entry which is preliminary data.</text>
</comment>